<name>G7DUT0_MIXOS</name>
<dbReference type="RefSeq" id="XP_014566007.1">
    <property type="nucleotide sequence ID" value="XM_014710521.1"/>
</dbReference>
<dbReference type="SUPFAM" id="SSF49899">
    <property type="entry name" value="Concanavalin A-like lectins/glucanases"/>
    <property type="match status" value="1"/>
</dbReference>
<dbReference type="InterPro" id="IPR050546">
    <property type="entry name" value="Glycosyl_Hydrlase_16"/>
</dbReference>
<reference evidence="4 5" key="2">
    <citation type="journal article" date="2012" name="Open Biol.">
        <title>Characteristics of nucleosomes and linker DNA regions on the genome of the basidiomycete Mixia osmundae revealed by mono- and dinucleosome mapping.</title>
        <authorList>
            <person name="Nishida H."/>
            <person name="Kondo S."/>
            <person name="Matsumoto T."/>
            <person name="Suzuki Y."/>
            <person name="Yoshikawa H."/>
            <person name="Taylor T.D."/>
            <person name="Sugiyama J."/>
        </authorList>
    </citation>
    <scope>NUCLEOTIDE SEQUENCE [LARGE SCALE GENOMIC DNA]</scope>
    <source>
        <strain evidence="5">CBS 9802 / IAM 14324 / JCM 22182 / KY 12970</strain>
    </source>
</reference>
<dbReference type="HOGENOM" id="CLU_016972_0_2_1"/>
<evidence type="ECO:0000313" key="4">
    <source>
        <dbReference type="EMBL" id="GAA94340.1"/>
    </source>
</evidence>
<dbReference type="Proteomes" id="UP000009131">
    <property type="component" value="Unassembled WGS sequence"/>
</dbReference>
<dbReference type="InterPro" id="IPR013320">
    <property type="entry name" value="ConA-like_dom_sf"/>
</dbReference>
<dbReference type="Pfam" id="PF26113">
    <property type="entry name" value="GH16_XgeA"/>
    <property type="match status" value="1"/>
</dbReference>
<dbReference type="InterPro" id="IPR000757">
    <property type="entry name" value="Beta-glucanase-like"/>
</dbReference>
<dbReference type="InParanoid" id="G7DUT0"/>
<organism evidence="4 5">
    <name type="scientific">Mixia osmundae (strain CBS 9802 / IAM 14324 / JCM 22182 / KY 12970)</name>
    <dbReference type="NCBI Taxonomy" id="764103"/>
    <lineage>
        <taxon>Eukaryota</taxon>
        <taxon>Fungi</taxon>
        <taxon>Dikarya</taxon>
        <taxon>Basidiomycota</taxon>
        <taxon>Pucciniomycotina</taxon>
        <taxon>Mixiomycetes</taxon>
        <taxon>Mixiales</taxon>
        <taxon>Mixiaceae</taxon>
        <taxon>Mixia</taxon>
    </lineage>
</organism>
<feature type="compositionally biased region" description="Polar residues" evidence="1">
    <location>
        <begin position="89"/>
        <end position="107"/>
    </location>
</feature>
<proteinExistence type="predicted"/>
<dbReference type="OMA" id="AKWKINY"/>
<gene>
    <name evidence="4" type="primary">Mo00991</name>
    <name evidence="4" type="ORF">E5Q_00991</name>
</gene>
<keyword evidence="5" id="KW-1185">Reference proteome</keyword>
<dbReference type="FunFam" id="2.60.120.200:FF:000179">
    <property type="entry name" value="Unplaced genomic scaffold supercont1.19, whole genome shotgun sequence"/>
    <property type="match status" value="1"/>
</dbReference>
<dbReference type="AlphaFoldDB" id="G7DUT0"/>
<dbReference type="GO" id="GO:0009251">
    <property type="term" value="P:glucan catabolic process"/>
    <property type="evidence" value="ECO:0007669"/>
    <property type="project" value="TreeGrafter"/>
</dbReference>
<dbReference type="CDD" id="cd02181">
    <property type="entry name" value="GH16_fungal_Lam16A_glucanase"/>
    <property type="match status" value="1"/>
</dbReference>
<protein>
    <recommendedName>
        <fullName evidence="3">GH16 domain-containing protein</fullName>
    </recommendedName>
</protein>
<feature type="region of interest" description="Disordered" evidence="1">
    <location>
        <begin position="30"/>
        <end position="120"/>
    </location>
</feature>
<dbReference type="PANTHER" id="PTHR10963">
    <property type="entry name" value="GLYCOSYL HYDROLASE-RELATED"/>
    <property type="match status" value="1"/>
</dbReference>
<dbReference type="PROSITE" id="PS51762">
    <property type="entry name" value="GH16_2"/>
    <property type="match status" value="1"/>
</dbReference>
<dbReference type="PANTHER" id="PTHR10963:SF24">
    <property type="entry name" value="GLYCOSIDASE C21B10.07-RELATED"/>
    <property type="match status" value="1"/>
</dbReference>
<feature type="signal peptide" evidence="2">
    <location>
        <begin position="1"/>
        <end position="25"/>
    </location>
</feature>
<feature type="compositionally biased region" description="Low complexity" evidence="1">
    <location>
        <begin position="108"/>
        <end position="120"/>
    </location>
</feature>
<dbReference type="OrthoDB" id="192832at2759"/>
<evidence type="ECO:0000259" key="3">
    <source>
        <dbReference type="PROSITE" id="PS51762"/>
    </source>
</evidence>
<keyword evidence="2" id="KW-0732">Signal</keyword>
<dbReference type="eggNOG" id="ENOG502RY4F">
    <property type="taxonomic scope" value="Eukaryota"/>
</dbReference>
<evidence type="ECO:0000256" key="1">
    <source>
        <dbReference type="SAM" id="MobiDB-lite"/>
    </source>
</evidence>
<evidence type="ECO:0000313" key="5">
    <source>
        <dbReference type="Proteomes" id="UP000009131"/>
    </source>
</evidence>
<feature type="domain" description="GH16" evidence="3">
    <location>
        <begin position="123"/>
        <end position="395"/>
    </location>
</feature>
<comment type="caution">
    <text evidence="4">The sequence shown here is derived from an EMBL/GenBank/DDBJ whole genome shotgun (WGS) entry which is preliminary data.</text>
</comment>
<dbReference type="STRING" id="764103.G7DUT0"/>
<evidence type="ECO:0000256" key="2">
    <source>
        <dbReference type="SAM" id="SignalP"/>
    </source>
</evidence>
<feature type="compositionally biased region" description="Basic residues" evidence="1">
    <location>
        <begin position="37"/>
        <end position="82"/>
    </location>
</feature>
<dbReference type="Gene3D" id="2.60.120.200">
    <property type="match status" value="1"/>
</dbReference>
<reference evidence="4 5" key="1">
    <citation type="journal article" date="2011" name="J. Gen. Appl. Microbiol.">
        <title>Draft genome sequencing of the enigmatic basidiomycete Mixia osmundae.</title>
        <authorList>
            <person name="Nishida H."/>
            <person name="Nagatsuka Y."/>
            <person name="Sugiyama J."/>
        </authorList>
    </citation>
    <scope>NUCLEOTIDE SEQUENCE [LARGE SCALE GENOMIC DNA]</scope>
    <source>
        <strain evidence="5">CBS 9802 / IAM 14324 / JCM 22182 / KY 12970</strain>
    </source>
</reference>
<dbReference type="EMBL" id="BABT02000032">
    <property type="protein sequence ID" value="GAA94340.1"/>
    <property type="molecule type" value="Genomic_DNA"/>
</dbReference>
<sequence>MRAALCLALCITLAASHVCAMSAQAKHLRRTSVQAHMSKRAHKAASHHAASKAKKSANKTSKKKKKVTKKKPMPKTTKHKPTPAKTASVKHTTTMTSKVETPSTVKFTSTSTHTTTTTTSTTATSTSTVVQRYALNQTWAGKNFFDDWDFFSDADPTHGIVNFLNESAAFDAGLAYINSAGNPVLQVDANTTLPLGVGRNSVRIMSKTGFERGLLIFDALKMPYGCGTWPAFWLLGDPTYPWPTQGEIDIVEGVNLNTVNQMTIHTSDGCTLQTPMKATGNIVAVTDCNALENDNTGCGVQDTRTSSYGAPFAQAGGGVFATLIDDSGIAVWFFTRKAVPADITSGKPTPSKWGLPAAYYNSSTCPLDTFFGPQYMIYDITLGGDWAGGAYPWSGCPGNITSCVADPTNFENAIFETKSIKLYTLTS</sequence>
<feature type="chain" id="PRO_5009955511" description="GH16 domain-containing protein" evidence="2">
    <location>
        <begin position="26"/>
        <end position="427"/>
    </location>
</feature>
<dbReference type="GO" id="GO:0004553">
    <property type="term" value="F:hydrolase activity, hydrolyzing O-glycosyl compounds"/>
    <property type="evidence" value="ECO:0007669"/>
    <property type="project" value="InterPro"/>
</dbReference>
<accession>G7DUT0</accession>